<feature type="transmembrane region" description="Helical" evidence="1">
    <location>
        <begin position="872"/>
        <end position="895"/>
    </location>
</feature>
<dbReference type="RefSeq" id="WP_004821133.1">
    <property type="nucleotide sequence ID" value="NZ_KB849456.1"/>
</dbReference>
<comment type="caution">
    <text evidence="2">The sequence shown here is derived from an EMBL/GenBank/DDBJ whole genome shotgun (WGS) entry which is preliminary data.</text>
</comment>
<dbReference type="Gene3D" id="3.30.70.1430">
    <property type="entry name" value="Multidrug efflux transporter AcrB pore domain"/>
    <property type="match status" value="2"/>
</dbReference>
<dbReference type="EMBL" id="APPJ01000012">
    <property type="protein sequence ID" value="ENV15919.1"/>
    <property type="molecule type" value="Genomic_DNA"/>
</dbReference>
<dbReference type="AlphaFoldDB" id="N8Y3N4"/>
<dbReference type="GO" id="GO:0042910">
    <property type="term" value="F:xenobiotic transmembrane transporter activity"/>
    <property type="evidence" value="ECO:0007669"/>
    <property type="project" value="TreeGrafter"/>
</dbReference>
<feature type="transmembrane region" description="Helical" evidence="1">
    <location>
        <begin position="902"/>
        <end position="922"/>
    </location>
</feature>
<feature type="transmembrane region" description="Helical" evidence="1">
    <location>
        <begin position="429"/>
        <end position="451"/>
    </location>
</feature>
<name>N8Y3N4_ACIGI</name>
<dbReference type="Gene3D" id="3.30.2090.10">
    <property type="entry name" value="Multidrug efflux transporter AcrB TolC docking domain, DN and DC subdomains"/>
    <property type="match status" value="2"/>
</dbReference>
<gene>
    <name evidence="2" type="ORF">F964_02854</name>
</gene>
<evidence type="ECO:0000313" key="2">
    <source>
        <dbReference type="EMBL" id="ENV15919.1"/>
    </source>
</evidence>
<feature type="transmembrane region" description="Helical" evidence="1">
    <location>
        <begin position="334"/>
        <end position="351"/>
    </location>
</feature>
<feature type="transmembrane region" description="Helical" evidence="1">
    <location>
        <begin position="975"/>
        <end position="994"/>
    </location>
</feature>
<reference evidence="2 3" key="1">
    <citation type="submission" date="2013-02" db="EMBL/GenBank/DDBJ databases">
        <title>The Genome Sequence of Acinetobacter guillouiae NIPH 991.</title>
        <authorList>
            <consortium name="The Broad Institute Genome Sequencing Platform"/>
            <consortium name="The Broad Institute Genome Sequencing Center for Infectious Disease"/>
            <person name="Cerqueira G."/>
            <person name="Feldgarden M."/>
            <person name="Courvalin P."/>
            <person name="Perichon B."/>
            <person name="Grillot-Courvalin C."/>
            <person name="Clermont D."/>
            <person name="Rocha E."/>
            <person name="Yoon E.-J."/>
            <person name="Nemec A."/>
            <person name="Walker B."/>
            <person name="Young S.K."/>
            <person name="Zeng Q."/>
            <person name="Gargeya S."/>
            <person name="Fitzgerald M."/>
            <person name="Haas B."/>
            <person name="Abouelleil A."/>
            <person name="Alvarado L."/>
            <person name="Arachchi H.M."/>
            <person name="Berlin A.M."/>
            <person name="Chapman S.B."/>
            <person name="Dewar J."/>
            <person name="Goldberg J."/>
            <person name="Griggs A."/>
            <person name="Gujja S."/>
            <person name="Hansen M."/>
            <person name="Howarth C."/>
            <person name="Imamovic A."/>
            <person name="Larimer J."/>
            <person name="McCowan C."/>
            <person name="Murphy C."/>
            <person name="Neiman D."/>
            <person name="Pearson M."/>
            <person name="Priest M."/>
            <person name="Roberts A."/>
            <person name="Saif S."/>
            <person name="Shea T."/>
            <person name="Sisk P."/>
            <person name="Sykes S."/>
            <person name="Wortman J."/>
            <person name="Nusbaum C."/>
            <person name="Birren B."/>
        </authorList>
    </citation>
    <scope>NUCLEOTIDE SEQUENCE [LARGE SCALE GENOMIC DNA]</scope>
    <source>
        <strain evidence="2 3">NIPH 991</strain>
    </source>
</reference>
<keyword evidence="1" id="KW-1133">Transmembrane helix</keyword>
<dbReference type="HOGENOM" id="CLU_002755_1_2_6"/>
<dbReference type="InterPro" id="IPR027463">
    <property type="entry name" value="AcrB_DN_DC_subdom"/>
</dbReference>
<feature type="transmembrane region" description="Helical" evidence="1">
    <location>
        <begin position="384"/>
        <end position="409"/>
    </location>
</feature>
<dbReference type="SUPFAM" id="SSF82866">
    <property type="entry name" value="Multidrug efflux transporter AcrB transmembrane domain"/>
    <property type="match status" value="2"/>
</dbReference>
<dbReference type="PANTHER" id="PTHR32063:SF77">
    <property type="entry name" value="ACR FAMILY TRANSPORT PROTEIN"/>
    <property type="match status" value="1"/>
</dbReference>
<dbReference type="Gene3D" id="1.20.1640.10">
    <property type="entry name" value="Multidrug efflux transporter AcrB transmembrane domain"/>
    <property type="match status" value="2"/>
</dbReference>
<feature type="transmembrane region" description="Helical" evidence="1">
    <location>
        <begin position="457"/>
        <end position="479"/>
    </location>
</feature>
<dbReference type="SUPFAM" id="SSF82693">
    <property type="entry name" value="Multidrug efflux transporter AcrB pore domain, PN1, PN2, PC1 and PC2 subdomains"/>
    <property type="match status" value="3"/>
</dbReference>
<dbReference type="Gene3D" id="3.30.70.1320">
    <property type="entry name" value="Multidrug efflux transporter AcrB pore domain like"/>
    <property type="match status" value="1"/>
</dbReference>
<organism evidence="2 3">
    <name type="scientific">Acinetobacter guillouiae NIPH 991</name>
    <dbReference type="NCBI Taxonomy" id="1217656"/>
    <lineage>
        <taxon>Bacteria</taxon>
        <taxon>Pseudomonadati</taxon>
        <taxon>Pseudomonadota</taxon>
        <taxon>Gammaproteobacteria</taxon>
        <taxon>Moraxellales</taxon>
        <taxon>Moraxellaceae</taxon>
        <taxon>Acinetobacter</taxon>
    </lineage>
</organism>
<feature type="transmembrane region" description="Helical" evidence="1">
    <location>
        <begin position="12"/>
        <end position="32"/>
    </location>
</feature>
<keyword evidence="3" id="KW-1185">Reference proteome</keyword>
<feature type="transmembrane region" description="Helical" evidence="1">
    <location>
        <begin position="928"/>
        <end position="954"/>
    </location>
</feature>
<proteinExistence type="predicted"/>
<evidence type="ECO:0008006" key="4">
    <source>
        <dbReference type="Google" id="ProtNLM"/>
    </source>
</evidence>
<dbReference type="GO" id="GO:0005886">
    <property type="term" value="C:plasma membrane"/>
    <property type="evidence" value="ECO:0007669"/>
    <property type="project" value="TreeGrafter"/>
</dbReference>
<feature type="transmembrane region" description="Helical" evidence="1">
    <location>
        <begin position="1006"/>
        <end position="1032"/>
    </location>
</feature>
<dbReference type="PANTHER" id="PTHR32063">
    <property type="match status" value="1"/>
</dbReference>
<dbReference type="Proteomes" id="UP000013148">
    <property type="component" value="Unassembled WGS sequence"/>
</dbReference>
<sequence length="1056" mass="114724">MNFSAWSIKNPIPGILLFIMLGLAGLMCFHWMKIQQFPDIELPMVTVTAALPGAAPPQLETEVARKIENSIATLQGLKNQYTNIQDGVVTVTAEFQLEKPLQEAVDDVRNAVSQVRSDLPADLRDPIVSKINLSGSPILTYTIQSPRMDEEALSWFVDYDVARAMLKVKGVGAVSRVGGVTRQVEVELDPEKLLALNATATDITRQLRLVQQDASGGQTKIGGSEQSIRTIATVKTAAEIAAMDIALSDGRHIRLDQVASIRDGIAERRSAALLNGHPVIGFEITRSKGASEVDVEIGVKEALETLKAAHPDIKITEAFNFVNPVVDNYKGSMSLLYEGALLAILVVWLFLRDWRATIIAATALPLSILPALIGMYYLGFTLNIVTLLAMSLVVGILVDDAIVEIENIIRHLRMGKTPYEAAMEAADEIGLAVIATTFTLIAVFLPTAFMSGIAGKFFVQFGWTAALAIFASLLVARLLTPMMSAYILKPWVGKVESHHDNQVLDDQSQAIKDHGDIELQHDRAKDGRVMRAYMRMVTWCLNHRWITLSSAIIFFIASLMLIPLLPTGFVPPPDTGQTQVRVELPPGSQFPDTLKAAEYARSLIKDHPEIKSVYTTIGGGSAGTDPFAGGASSEPRKATLTIQVTARSDRAASLQKIENDLRQRLAPLPGARIQVGIAGNNSQYQIALSGDDPDVLITTARQVEREIRTIPNIGSITSSAALIRPELVIRPDFAKAADLGITTQNIAETVRIATAGDFDQNLAKLNLSQRQIPIVIKLPLSARQDQDLIKRLMITGSKGPVMLGTIAQVNIESGPSQIDRFNRLRNINFNIELNDQPLGDVAAAVDKLPTIKNLPPTVKRTNLGDADVMEQLFASFGLAMLTGVLCIYVVLVLLFKDFLQPITILVALPLALGGAFVLLLLAKSSFSMPSLIGLIMLMGIASKNSILLVDYAIIARNERQYSRMNALLDACHKRARPIIMTTLAMGAGMFPIALGIGTDPSFRAPMAISVIGGLITSTFLSLLVIPVVYTFIDDIHNMLFKRNKANKSNEASVSHS</sequence>
<dbReference type="Gene3D" id="3.30.70.1440">
    <property type="entry name" value="Multidrug efflux transporter AcrB pore domain"/>
    <property type="match status" value="1"/>
</dbReference>
<dbReference type="Pfam" id="PF00873">
    <property type="entry name" value="ACR_tran"/>
    <property type="match status" value="1"/>
</dbReference>
<dbReference type="InterPro" id="IPR001036">
    <property type="entry name" value="Acrflvin-R"/>
</dbReference>
<dbReference type="PATRIC" id="fig|1217656.3.peg.2792"/>
<feature type="transmembrane region" description="Helical" evidence="1">
    <location>
        <begin position="358"/>
        <end position="378"/>
    </location>
</feature>
<dbReference type="SUPFAM" id="SSF82714">
    <property type="entry name" value="Multidrug efflux transporter AcrB TolC docking domain, DN and DC subdomains"/>
    <property type="match status" value="2"/>
</dbReference>
<evidence type="ECO:0000256" key="1">
    <source>
        <dbReference type="SAM" id="Phobius"/>
    </source>
</evidence>
<protein>
    <recommendedName>
        <fullName evidence="4">SSD domain-containing protein</fullName>
    </recommendedName>
</protein>
<feature type="transmembrane region" description="Helical" evidence="1">
    <location>
        <begin position="545"/>
        <end position="565"/>
    </location>
</feature>
<accession>N8Y3N4</accession>
<dbReference type="eggNOG" id="COG0841">
    <property type="taxonomic scope" value="Bacteria"/>
</dbReference>
<keyword evidence="1" id="KW-0472">Membrane</keyword>
<keyword evidence="1" id="KW-0812">Transmembrane</keyword>
<dbReference type="PRINTS" id="PR00702">
    <property type="entry name" value="ACRIFLAVINRP"/>
</dbReference>
<evidence type="ECO:0000313" key="3">
    <source>
        <dbReference type="Proteomes" id="UP000013148"/>
    </source>
</evidence>